<reference evidence="2 3" key="1">
    <citation type="submission" date="2022-10" db="EMBL/GenBank/DDBJ databases">
        <title>Luteolibacter flavescens strain MCCC 1K03193, whole genome shotgun sequencing project.</title>
        <authorList>
            <person name="Zhao G."/>
            <person name="Shen L."/>
        </authorList>
    </citation>
    <scope>NUCLEOTIDE SEQUENCE [LARGE SCALE GENOMIC DNA]</scope>
    <source>
        <strain evidence="2 3">MCCC 1K03193</strain>
    </source>
</reference>
<protein>
    <submittedName>
        <fullName evidence="2">Uncharacterized protein</fullName>
    </submittedName>
</protein>
<keyword evidence="1" id="KW-1133">Transmembrane helix</keyword>
<name>A0ABT3FR81_9BACT</name>
<proteinExistence type="predicted"/>
<comment type="caution">
    <text evidence="2">The sequence shown here is derived from an EMBL/GenBank/DDBJ whole genome shotgun (WGS) entry which is preliminary data.</text>
</comment>
<evidence type="ECO:0000256" key="1">
    <source>
        <dbReference type="SAM" id="Phobius"/>
    </source>
</evidence>
<dbReference type="RefSeq" id="WP_264501432.1">
    <property type="nucleotide sequence ID" value="NZ_JAPDDS010000006.1"/>
</dbReference>
<sequence>MRFNFAFLFLLFSPLEASVRDSAIDELLLPMVLSYVQGGHNDKIKWDDNRNGGYLLRLEMDVTGDGRSEVFIASTLNSNRWGHSWDVFDFTENRMLRPYDESISFGIARSVTKNGQTSLDEYPFGDKERLRVSDEKPYEIIQYWFSFPRITEDKIYVSEEEAIKIRSANPRELPNLQAILLADYLVDPDAKWKDVVGYGIDMSDCWYLDEDKVRAENNTDFTPQVALLHLGLAPATPENQKKVSRPEKAAIPSRFKEPAARKAKEPPLTINGEILSSRRWPWVAVMVGAALGLLWVFLRKWR</sequence>
<dbReference type="EMBL" id="JAPDDS010000006">
    <property type="protein sequence ID" value="MCW1885475.1"/>
    <property type="molecule type" value="Genomic_DNA"/>
</dbReference>
<evidence type="ECO:0000313" key="2">
    <source>
        <dbReference type="EMBL" id="MCW1885475.1"/>
    </source>
</evidence>
<accession>A0ABT3FR81</accession>
<organism evidence="2 3">
    <name type="scientific">Luteolibacter flavescens</name>
    <dbReference type="NCBI Taxonomy" id="1859460"/>
    <lineage>
        <taxon>Bacteria</taxon>
        <taxon>Pseudomonadati</taxon>
        <taxon>Verrucomicrobiota</taxon>
        <taxon>Verrucomicrobiia</taxon>
        <taxon>Verrucomicrobiales</taxon>
        <taxon>Verrucomicrobiaceae</taxon>
        <taxon>Luteolibacter</taxon>
    </lineage>
</organism>
<keyword evidence="3" id="KW-1185">Reference proteome</keyword>
<dbReference type="Proteomes" id="UP001207930">
    <property type="component" value="Unassembled WGS sequence"/>
</dbReference>
<keyword evidence="1" id="KW-0812">Transmembrane</keyword>
<gene>
    <name evidence="2" type="ORF">OKA04_12110</name>
</gene>
<feature type="transmembrane region" description="Helical" evidence="1">
    <location>
        <begin position="280"/>
        <end position="298"/>
    </location>
</feature>
<keyword evidence="1" id="KW-0472">Membrane</keyword>
<evidence type="ECO:0000313" key="3">
    <source>
        <dbReference type="Proteomes" id="UP001207930"/>
    </source>
</evidence>